<feature type="chain" id="PRO_5027032203" evidence="1">
    <location>
        <begin position="20"/>
        <end position="415"/>
    </location>
</feature>
<feature type="domain" description="Transglycosylase SLT" evidence="3">
    <location>
        <begin position="45"/>
        <end position="335"/>
    </location>
</feature>
<accession>A0A6P1T374</accession>
<dbReference type="Proteomes" id="UP000464495">
    <property type="component" value="Chromosome"/>
</dbReference>
<dbReference type="AlphaFoldDB" id="A0A6P1T374"/>
<gene>
    <name evidence="4" type="ORF">GO499_12165</name>
</gene>
<dbReference type="CDD" id="cd13399">
    <property type="entry name" value="Slt35-like"/>
    <property type="match status" value="1"/>
</dbReference>
<feature type="domain" description="Peptidoglycan binding-like" evidence="2">
    <location>
        <begin position="362"/>
        <end position="411"/>
    </location>
</feature>
<organism evidence="4 5">
    <name type="scientific">Algicella marina</name>
    <dbReference type="NCBI Taxonomy" id="2683284"/>
    <lineage>
        <taxon>Bacteria</taxon>
        <taxon>Pseudomonadati</taxon>
        <taxon>Pseudomonadota</taxon>
        <taxon>Alphaproteobacteria</taxon>
        <taxon>Rhodobacterales</taxon>
        <taxon>Paracoccaceae</taxon>
        <taxon>Algicella</taxon>
    </lineage>
</organism>
<dbReference type="GO" id="GO:0009253">
    <property type="term" value="P:peptidoglycan catabolic process"/>
    <property type="evidence" value="ECO:0007669"/>
    <property type="project" value="TreeGrafter"/>
</dbReference>
<dbReference type="InterPro" id="IPR011970">
    <property type="entry name" value="MltB_2"/>
</dbReference>
<dbReference type="PANTHER" id="PTHR30163">
    <property type="entry name" value="MEMBRANE-BOUND LYTIC MUREIN TRANSGLYCOSYLASE B"/>
    <property type="match status" value="1"/>
</dbReference>
<dbReference type="PANTHER" id="PTHR30163:SF8">
    <property type="entry name" value="LYTIC MUREIN TRANSGLYCOSYLASE"/>
    <property type="match status" value="1"/>
</dbReference>
<keyword evidence="1" id="KW-0732">Signal</keyword>
<evidence type="ECO:0000313" key="5">
    <source>
        <dbReference type="Proteomes" id="UP000464495"/>
    </source>
</evidence>
<name>A0A6P1T374_9RHOB</name>
<dbReference type="Pfam" id="PF01471">
    <property type="entry name" value="PG_binding_1"/>
    <property type="match status" value="1"/>
</dbReference>
<dbReference type="InterPro" id="IPR031304">
    <property type="entry name" value="SLT_2"/>
</dbReference>
<keyword evidence="5" id="KW-1185">Reference proteome</keyword>
<dbReference type="InterPro" id="IPR002477">
    <property type="entry name" value="Peptidoglycan-bd-like"/>
</dbReference>
<evidence type="ECO:0000256" key="1">
    <source>
        <dbReference type="SAM" id="SignalP"/>
    </source>
</evidence>
<dbReference type="KEGG" id="amaq:GO499_12165"/>
<feature type="signal peptide" evidence="1">
    <location>
        <begin position="1"/>
        <end position="19"/>
    </location>
</feature>
<dbReference type="GO" id="GO:0008933">
    <property type="term" value="F:peptidoglycan lytic transglycosylase activity"/>
    <property type="evidence" value="ECO:0007669"/>
    <property type="project" value="TreeGrafter"/>
</dbReference>
<evidence type="ECO:0000313" key="4">
    <source>
        <dbReference type="EMBL" id="QHQ37404.1"/>
    </source>
</evidence>
<dbReference type="InterPro" id="IPR036365">
    <property type="entry name" value="PGBD-like_sf"/>
</dbReference>
<dbReference type="Gene3D" id="1.10.530.10">
    <property type="match status" value="1"/>
</dbReference>
<evidence type="ECO:0000259" key="3">
    <source>
        <dbReference type="Pfam" id="PF13406"/>
    </source>
</evidence>
<dbReference type="Pfam" id="PF13406">
    <property type="entry name" value="SLT_2"/>
    <property type="match status" value="1"/>
</dbReference>
<dbReference type="SUPFAM" id="SSF47090">
    <property type="entry name" value="PGBD-like"/>
    <property type="match status" value="1"/>
</dbReference>
<proteinExistence type="predicted"/>
<dbReference type="EMBL" id="CP046620">
    <property type="protein sequence ID" value="QHQ37404.1"/>
    <property type="molecule type" value="Genomic_DNA"/>
</dbReference>
<reference evidence="4 5" key="1">
    <citation type="submission" date="2019-12" db="EMBL/GenBank/DDBJ databases">
        <title>Complete genome sequence of Algicella marina strain 9Alg 56(T) isolated from the red alga Tichocarpus crinitus.</title>
        <authorList>
            <person name="Kim S.-G."/>
            <person name="Nedashkovskaya O.I."/>
        </authorList>
    </citation>
    <scope>NUCLEOTIDE SEQUENCE [LARGE SCALE GENOMIC DNA]</scope>
    <source>
        <strain evidence="4 5">9Alg 56</strain>
    </source>
</reference>
<dbReference type="Gene3D" id="1.10.8.350">
    <property type="entry name" value="Bacterial muramidase"/>
    <property type="match status" value="1"/>
</dbReference>
<dbReference type="InterPro" id="IPR043426">
    <property type="entry name" value="MltB-like"/>
</dbReference>
<sequence>MKALFSLALTAIIATPAAADFRPKARDFSTPANPPIVQAQASGGFEAWKADFRRRAIAAGISPKVFDIAFQGVRPNEQVHRLAAKQPEFTKPIWEYLDSAVSSDRINNGRQSYRNNRQLVESIEKTYGVEASVVVAVWGMETNYGTYRGNIGTIESLATLAYTGSRKSFGEEQLMAALKILQNGDVHPSQMKGSWAGAMGHTQFIPTSYLSYAQDFNRDGRRDVWSTDPTDALASTAAYLKRFGWRHGQPWGVEVRLPQGFNYANVDQDLKRPVSRWTELGVRGLDGRPVPNHGEAALLAPAGARGPIFMIFNNFNVIKRYNNATSYAMGVGHLAARINGAPDFSAGWPRGDRALSRTEKLELQRHLNARGFSVGSPDGKIGPLTIGAIRNYQRSQGLTADGYASATLLQRIRSQ</sequence>
<dbReference type="InterPro" id="IPR023346">
    <property type="entry name" value="Lysozyme-like_dom_sf"/>
</dbReference>
<protein>
    <submittedName>
        <fullName evidence="4">Lytic murein transglycosylase</fullName>
    </submittedName>
</protein>
<dbReference type="InterPro" id="IPR036366">
    <property type="entry name" value="PGBDSf"/>
</dbReference>
<dbReference type="Gene3D" id="1.10.101.10">
    <property type="entry name" value="PGBD-like superfamily/PGBD"/>
    <property type="match status" value="1"/>
</dbReference>
<dbReference type="NCBIfam" id="TIGR02283">
    <property type="entry name" value="MltB_2"/>
    <property type="match status" value="1"/>
</dbReference>
<dbReference type="SUPFAM" id="SSF53955">
    <property type="entry name" value="Lysozyme-like"/>
    <property type="match status" value="1"/>
</dbReference>
<evidence type="ECO:0000259" key="2">
    <source>
        <dbReference type="Pfam" id="PF01471"/>
    </source>
</evidence>